<comment type="pathway">
    <text evidence="2">Alkaloid biosynthesis; taxol biosynthesis.</text>
</comment>
<evidence type="ECO:0000256" key="5">
    <source>
        <dbReference type="ARBA" id="ARBA00022723"/>
    </source>
</evidence>
<evidence type="ECO:0000256" key="7">
    <source>
        <dbReference type="ARBA" id="ARBA00023004"/>
    </source>
</evidence>
<comment type="similarity">
    <text evidence="3 11">Belongs to the cytochrome P450 family.</text>
</comment>
<gene>
    <name evidence="12" type="ORF">KI387_034660</name>
</gene>
<dbReference type="GO" id="GO:0020037">
    <property type="term" value="F:heme binding"/>
    <property type="evidence" value="ECO:0007669"/>
    <property type="project" value="InterPro"/>
</dbReference>
<comment type="caution">
    <text evidence="12">The sequence shown here is derived from an EMBL/GenBank/DDBJ whole genome shotgun (WGS) entry which is preliminary data.</text>
</comment>
<dbReference type="PRINTS" id="PR00385">
    <property type="entry name" value="P450"/>
</dbReference>
<evidence type="ECO:0000256" key="8">
    <source>
        <dbReference type="ARBA" id="ARBA00023033"/>
    </source>
</evidence>
<evidence type="ECO:0000256" key="6">
    <source>
        <dbReference type="ARBA" id="ARBA00023002"/>
    </source>
</evidence>
<evidence type="ECO:0008006" key="14">
    <source>
        <dbReference type="Google" id="ProtNLM"/>
    </source>
</evidence>
<reference evidence="12 13" key="1">
    <citation type="journal article" date="2021" name="Nat. Plants">
        <title>The Taxus genome provides insights into paclitaxel biosynthesis.</title>
        <authorList>
            <person name="Xiong X."/>
            <person name="Gou J."/>
            <person name="Liao Q."/>
            <person name="Li Y."/>
            <person name="Zhou Q."/>
            <person name="Bi G."/>
            <person name="Li C."/>
            <person name="Du R."/>
            <person name="Wang X."/>
            <person name="Sun T."/>
            <person name="Guo L."/>
            <person name="Liang H."/>
            <person name="Lu P."/>
            <person name="Wu Y."/>
            <person name="Zhang Z."/>
            <person name="Ro D.K."/>
            <person name="Shang Y."/>
            <person name="Huang S."/>
            <person name="Yan J."/>
        </authorList>
    </citation>
    <scope>NUCLEOTIDE SEQUENCE [LARGE SCALE GENOMIC DNA]</scope>
    <source>
        <strain evidence="12">Ta-2019</strain>
    </source>
</reference>
<dbReference type="InterPro" id="IPR036396">
    <property type="entry name" value="Cyt_P450_sf"/>
</dbReference>
<comment type="cofactor">
    <cofactor evidence="1 10">
        <name>heme</name>
        <dbReference type="ChEBI" id="CHEBI:30413"/>
    </cofactor>
</comment>
<evidence type="ECO:0000256" key="11">
    <source>
        <dbReference type="RuleBase" id="RU000461"/>
    </source>
</evidence>
<evidence type="ECO:0000256" key="9">
    <source>
        <dbReference type="ARBA" id="ARBA00023059"/>
    </source>
</evidence>
<evidence type="ECO:0000256" key="4">
    <source>
        <dbReference type="ARBA" id="ARBA00022617"/>
    </source>
</evidence>
<dbReference type="PROSITE" id="PS00086">
    <property type="entry name" value="CYTOCHROME_P450"/>
    <property type="match status" value="1"/>
</dbReference>
<evidence type="ECO:0000256" key="10">
    <source>
        <dbReference type="PIRSR" id="PIRSR602401-1"/>
    </source>
</evidence>
<keyword evidence="5 10" id="KW-0479">Metal-binding</keyword>
<dbReference type="SUPFAM" id="SSF48264">
    <property type="entry name" value="Cytochrome P450"/>
    <property type="match status" value="1"/>
</dbReference>
<keyword evidence="6 11" id="KW-0560">Oxidoreductase</keyword>
<dbReference type="PANTHER" id="PTHR47944:SF16">
    <property type="entry name" value="CYTOCHROME P450 FAMILY 1 SUBFAMILY A POLYPEPTIDE 1"/>
    <property type="match status" value="1"/>
</dbReference>
<keyword evidence="8 11" id="KW-0503">Monooxygenase</keyword>
<evidence type="ECO:0000256" key="1">
    <source>
        <dbReference type="ARBA" id="ARBA00001971"/>
    </source>
</evidence>
<keyword evidence="9" id="KW-0876">Taxol biosynthesis</keyword>
<accession>A0AA38F5L5</accession>
<keyword evidence="4 10" id="KW-0349">Heme</keyword>
<dbReference type="Gene3D" id="1.10.630.10">
    <property type="entry name" value="Cytochrome P450"/>
    <property type="match status" value="1"/>
</dbReference>
<dbReference type="InterPro" id="IPR017972">
    <property type="entry name" value="Cyt_P450_CS"/>
</dbReference>
<dbReference type="PRINTS" id="PR00463">
    <property type="entry name" value="EP450I"/>
</dbReference>
<name>A0AA38F5L5_TAXCH</name>
<sequence>VSLTIRSVWEKSRQGTVAVNLTKTLSSLTQGLMLRILSGNDDRFVDSGNANAIKEMMSEVSETLGTFNVGDFLPWMDWLDLQGIQRRMKKVHKYFDQVITKIIQQHQQGRARGTPDEQPKDIIDVLLEMEVTDGVSITIENIKAVVLDFFLAGADTTSTTLEWAMSAMVENPEVAKKMQEEIESVVGRERAVKESDLASMEYLQCVVKETMRLYPAVPLLIPHESTEACTVNGYFIPERTRILVNAWAIGRDPIIWDDPLTFRPERFVGRNVDIQKGKEFFDMIPFGAGRRGCPGASMAIVTMELALAQLMHCFQWSVEGELDMSEGFGTSLQRKLDLCVLPAWRLTSWP</sequence>
<dbReference type="Proteomes" id="UP000824469">
    <property type="component" value="Unassembled WGS sequence"/>
</dbReference>
<dbReference type="EMBL" id="JAHRHJ020003813">
    <property type="protein sequence ID" value="KAH9290543.1"/>
    <property type="molecule type" value="Genomic_DNA"/>
</dbReference>
<dbReference type="CDD" id="cd20618">
    <property type="entry name" value="CYP71_clan"/>
    <property type="match status" value="1"/>
</dbReference>
<dbReference type="Pfam" id="PF00067">
    <property type="entry name" value="p450"/>
    <property type="match status" value="1"/>
</dbReference>
<dbReference type="InterPro" id="IPR002401">
    <property type="entry name" value="Cyt_P450_E_grp-I"/>
</dbReference>
<evidence type="ECO:0000256" key="2">
    <source>
        <dbReference type="ARBA" id="ARBA00005122"/>
    </source>
</evidence>
<organism evidence="12 13">
    <name type="scientific">Taxus chinensis</name>
    <name type="common">Chinese yew</name>
    <name type="synonym">Taxus wallichiana var. chinensis</name>
    <dbReference type="NCBI Taxonomy" id="29808"/>
    <lineage>
        <taxon>Eukaryota</taxon>
        <taxon>Viridiplantae</taxon>
        <taxon>Streptophyta</taxon>
        <taxon>Embryophyta</taxon>
        <taxon>Tracheophyta</taxon>
        <taxon>Spermatophyta</taxon>
        <taxon>Pinopsida</taxon>
        <taxon>Pinidae</taxon>
        <taxon>Conifers II</taxon>
        <taxon>Cupressales</taxon>
        <taxon>Taxaceae</taxon>
        <taxon>Taxus</taxon>
    </lineage>
</organism>
<dbReference type="GO" id="GO:0042617">
    <property type="term" value="P:paclitaxel biosynthetic process"/>
    <property type="evidence" value="ECO:0007669"/>
    <property type="project" value="UniProtKB-KW"/>
</dbReference>
<keyword evidence="13" id="KW-1185">Reference proteome</keyword>
<dbReference type="FunFam" id="1.10.630.10:FF:000126">
    <property type="entry name" value="Predicted protein"/>
    <property type="match status" value="1"/>
</dbReference>
<feature type="non-terminal residue" evidence="12">
    <location>
        <position position="1"/>
    </location>
</feature>
<keyword evidence="7 10" id="KW-0408">Iron</keyword>
<dbReference type="PANTHER" id="PTHR47944">
    <property type="entry name" value="CYTOCHROME P450 98A9"/>
    <property type="match status" value="1"/>
</dbReference>
<evidence type="ECO:0000256" key="3">
    <source>
        <dbReference type="ARBA" id="ARBA00010617"/>
    </source>
</evidence>
<dbReference type="InterPro" id="IPR001128">
    <property type="entry name" value="Cyt_P450"/>
</dbReference>
<dbReference type="OMA" id="IVTMELA"/>
<evidence type="ECO:0000313" key="13">
    <source>
        <dbReference type="Proteomes" id="UP000824469"/>
    </source>
</evidence>
<dbReference type="GO" id="GO:0005506">
    <property type="term" value="F:iron ion binding"/>
    <property type="evidence" value="ECO:0007669"/>
    <property type="project" value="InterPro"/>
</dbReference>
<protein>
    <recommendedName>
        <fullName evidence="14">Cytochrome P450</fullName>
    </recommendedName>
</protein>
<dbReference type="GO" id="GO:0004497">
    <property type="term" value="F:monooxygenase activity"/>
    <property type="evidence" value="ECO:0007669"/>
    <property type="project" value="UniProtKB-KW"/>
</dbReference>
<evidence type="ECO:0000313" key="12">
    <source>
        <dbReference type="EMBL" id="KAH9290543.1"/>
    </source>
</evidence>
<dbReference type="AlphaFoldDB" id="A0AA38F5L5"/>
<dbReference type="GO" id="GO:0016705">
    <property type="term" value="F:oxidoreductase activity, acting on paired donors, with incorporation or reduction of molecular oxygen"/>
    <property type="evidence" value="ECO:0007669"/>
    <property type="project" value="InterPro"/>
</dbReference>
<feature type="binding site" description="axial binding residue" evidence="10">
    <location>
        <position position="293"/>
    </location>
    <ligand>
        <name>heme</name>
        <dbReference type="ChEBI" id="CHEBI:30413"/>
    </ligand>
    <ligandPart>
        <name>Fe</name>
        <dbReference type="ChEBI" id="CHEBI:18248"/>
    </ligandPart>
</feature>
<proteinExistence type="inferred from homology"/>